<gene>
    <name evidence="2" type="ORF">HU200_002902</name>
</gene>
<name>A0A835FWC7_9POAL</name>
<feature type="region of interest" description="Disordered" evidence="1">
    <location>
        <begin position="1"/>
        <end position="50"/>
    </location>
</feature>
<comment type="caution">
    <text evidence="2">The sequence shown here is derived from an EMBL/GenBank/DDBJ whole genome shotgun (WGS) entry which is preliminary data.</text>
</comment>
<feature type="compositionally biased region" description="Pro residues" evidence="1">
    <location>
        <begin position="31"/>
        <end position="40"/>
    </location>
</feature>
<dbReference type="OrthoDB" id="719425at2759"/>
<dbReference type="AlphaFoldDB" id="A0A835FWC7"/>
<keyword evidence="3" id="KW-1185">Reference proteome</keyword>
<dbReference type="EMBL" id="JACEFO010000186">
    <property type="protein sequence ID" value="KAF8779225.1"/>
    <property type="molecule type" value="Genomic_DNA"/>
</dbReference>
<sequence>MCLPFTCGGGGGDRGDHGSPPHHGFHHPPPRPHPPPPLSPPARYVPSSEQVDAQADYKTFVATTPPFEEAYGQHAPGTMAAGGGKGMNGERMMAFDDSPYVRGRKIGAENVHVAPVLAAQQAPHHQRRDVYSAASPPLHGRPVTGAAHPDQEHTEKMRAPAVVQMARRGGEVNYSGAATTTPTTPVANNLYGHHGHAYGDEGNRKPNSWWTASMHPPHGDAF</sequence>
<evidence type="ECO:0000313" key="3">
    <source>
        <dbReference type="Proteomes" id="UP000636709"/>
    </source>
</evidence>
<accession>A0A835FWC7</accession>
<protein>
    <submittedName>
        <fullName evidence="2">Uncharacterized protein</fullName>
    </submittedName>
</protein>
<feature type="region of interest" description="Disordered" evidence="1">
    <location>
        <begin position="134"/>
        <end position="155"/>
    </location>
</feature>
<organism evidence="2 3">
    <name type="scientific">Digitaria exilis</name>
    <dbReference type="NCBI Taxonomy" id="1010633"/>
    <lineage>
        <taxon>Eukaryota</taxon>
        <taxon>Viridiplantae</taxon>
        <taxon>Streptophyta</taxon>
        <taxon>Embryophyta</taxon>
        <taxon>Tracheophyta</taxon>
        <taxon>Spermatophyta</taxon>
        <taxon>Magnoliopsida</taxon>
        <taxon>Liliopsida</taxon>
        <taxon>Poales</taxon>
        <taxon>Poaceae</taxon>
        <taxon>PACMAD clade</taxon>
        <taxon>Panicoideae</taxon>
        <taxon>Panicodae</taxon>
        <taxon>Paniceae</taxon>
        <taxon>Anthephorinae</taxon>
        <taxon>Digitaria</taxon>
    </lineage>
</organism>
<evidence type="ECO:0000256" key="1">
    <source>
        <dbReference type="SAM" id="MobiDB-lite"/>
    </source>
</evidence>
<evidence type="ECO:0000313" key="2">
    <source>
        <dbReference type="EMBL" id="KAF8779225.1"/>
    </source>
</evidence>
<reference evidence="2" key="1">
    <citation type="submission" date="2020-07" db="EMBL/GenBank/DDBJ databases">
        <title>Genome sequence and genetic diversity analysis of an under-domesticated orphan crop, white fonio (Digitaria exilis).</title>
        <authorList>
            <person name="Bennetzen J.L."/>
            <person name="Chen S."/>
            <person name="Ma X."/>
            <person name="Wang X."/>
            <person name="Yssel A.E.J."/>
            <person name="Chaluvadi S.R."/>
            <person name="Johnson M."/>
            <person name="Gangashetty P."/>
            <person name="Hamidou F."/>
            <person name="Sanogo M.D."/>
            <person name="Zwaenepoel A."/>
            <person name="Wallace J."/>
            <person name="Van De Peer Y."/>
            <person name="Van Deynze A."/>
        </authorList>
    </citation>
    <scope>NUCLEOTIDE SEQUENCE</scope>
    <source>
        <tissue evidence="2">Leaves</tissue>
    </source>
</reference>
<dbReference type="Proteomes" id="UP000636709">
    <property type="component" value="Unassembled WGS sequence"/>
</dbReference>
<proteinExistence type="predicted"/>